<dbReference type="Gene3D" id="3.40.720.10">
    <property type="entry name" value="Alkaline Phosphatase, subunit A"/>
    <property type="match status" value="1"/>
</dbReference>
<dbReference type="InterPro" id="IPR002591">
    <property type="entry name" value="Phosphodiest/P_Trfase"/>
</dbReference>
<protein>
    <submittedName>
        <fullName evidence="1">Alkaline phosphatase family protein</fullName>
    </submittedName>
</protein>
<keyword evidence="2" id="KW-1185">Reference proteome</keyword>
<dbReference type="Proteomes" id="UP001212803">
    <property type="component" value="Chromosome"/>
</dbReference>
<dbReference type="InterPro" id="IPR017850">
    <property type="entry name" value="Alkaline_phosphatase_core_sf"/>
</dbReference>
<evidence type="ECO:0000313" key="2">
    <source>
        <dbReference type="Proteomes" id="UP001212803"/>
    </source>
</evidence>
<organism evidence="1 2">
    <name type="scientific">Tepidiforma flava</name>
    <dbReference type="NCBI Taxonomy" id="3004094"/>
    <lineage>
        <taxon>Bacteria</taxon>
        <taxon>Bacillati</taxon>
        <taxon>Chloroflexota</taxon>
        <taxon>Tepidiformia</taxon>
        <taxon>Tepidiformales</taxon>
        <taxon>Tepidiformaceae</taxon>
        <taxon>Tepidiforma</taxon>
    </lineage>
</organism>
<evidence type="ECO:0000313" key="1">
    <source>
        <dbReference type="EMBL" id="WBL34860.1"/>
    </source>
</evidence>
<dbReference type="EMBL" id="CP115149">
    <property type="protein sequence ID" value="WBL34860.1"/>
    <property type="molecule type" value="Genomic_DNA"/>
</dbReference>
<name>A0ABY7M355_9CHLR</name>
<dbReference type="SUPFAM" id="SSF53649">
    <property type="entry name" value="Alkaline phosphatase-like"/>
    <property type="match status" value="1"/>
</dbReference>
<accession>A0ABY7M355</accession>
<gene>
    <name evidence="1" type="ORF">O0235_08635</name>
</gene>
<reference evidence="1 2" key="1">
    <citation type="journal article" date="2023" name="ISME J.">
        <title>Thermophilic Dehalococcoidia with unusual traits shed light on an unexpected past.</title>
        <authorList>
            <person name="Palmer M."/>
            <person name="Covington J.K."/>
            <person name="Zhou E.M."/>
            <person name="Thomas S.C."/>
            <person name="Habib N."/>
            <person name="Seymour C.O."/>
            <person name="Lai D."/>
            <person name="Johnston J."/>
            <person name="Hashimi A."/>
            <person name="Jiao J.Y."/>
            <person name="Muok A.R."/>
            <person name="Liu L."/>
            <person name="Xian W.D."/>
            <person name="Zhi X.Y."/>
            <person name="Li M.M."/>
            <person name="Silva L.P."/>
            <person name="Bowen B.P."/>
            <person name="Louie K."/>
            <person name="Briegel A."/>
            <person name="Pett-Ridge J."/>
            <person name="Weber P.K."/>
            <person name="Tocheva E.I."/>
            <person name="Woyke T."/>
            <person name="Northen T.R."/>
            <person name="Mayali X."/>
            <person name="Li W.J."/>
            <person name="Hedlund B.P."/>
        </authorList>
    </citation>
    <scope>NUCLEOTIDE SEQUENCE [LARGE SCALE GENOMIC DNA]</scope>
    <source>
        <strain evidence="1 2">YIM 72310</strain>
    </source>
</reference>
<proteinExistence type="predicted"/>
<sequence length="499" mass="54247">MTGSNRLVLVALDAMEVSWLERRAAGGDLPNLAAFMRESAGFRVRGPWELLHGSVWPTFASGVNPGRHGRYAWLQWLGEEGRYVRASHPALAFEPFWRGLAAAGVRSTVVDVPYVPLVREPAAEQVIGWGTEDEVERESWPPGLLRDIRREFGRHPLGLDTLESLSGQERAAMARELARGVAMRARLLERLAGDPARRFAVVLFGETHKAGHYLAEACEVVPGVTNLDLVARVLRPLDEAWPRVLQAAGEGTTVALFALHGMRHQVDFSELGVQVLALALGKEPAAAVPRADLLRRLRDAIPDRVHRFAWNRLPARVRAARQAQLDGRVSAAGREPVFRVTHDIDLALRLNLAGRERDGSISPAEGEALLARVEAAAAGVRTGAGEPVYRELWRTAEHFSGPRAHRLPDALLVGSPELVRVTEAFDAAGRRLVNPMQERRNGVHTGRGFCYVRPGTGVGLDGRAEIDARDFAPTAYAVLGVPAPPGFEGKPFAGCAAGG</sequence>
<dbReference type="RefSeq" id="WP_270055388.1">
    <property type="nucleotide sequence ID" value="NZ_CP115149.1"/>
</dbReference>
<dbReference type="Pfam" id="PF01663">
    <property type="entry name" value="Phosphodiest"/>
    <property type="match status" value="1"/>
</dbReference>